<evidence type="ECO:0000313" key="2">
    <source>
        <dbReference type="Proteomes" id="UP001184614"/>
    </source>
</evidence>
<reference evidence="1 2" key="1">
    <citation type="submission" date="2023-07" db="EMBL/GenBank/DDBJ databases">
        <title>Sorghum-associated microbial communities from plants grown in Nebraska, USA.</title>
        <authorList>
            <person name="Schachtman D."/>
        </authorList>
    </citation>
    <scope>NUCLEOTIDE SEQUENCE [LARGE SCALE GENOMIC DNA]</scope>
    <source>
        <strain evidence="1 2">DS1730</strain>
    </source>
</reference>
<keyword evidence="2" id="KW-1185">Reference proteome</keyword>
<sequence>MSSLMLLGGCCGSFACCFKIGKEDDSVDFAGFDQRSDTRPDDTAFVVAFKECVLAIEINRPVEISNLIEFDFYVTCNQPSEMFVIRSIGYGYMRAFILARIWLIFFQRCV</sequence>
<evidence type="ECO:0008006" key="3">
    <source>
        <dbReference type="Google" id="ProtNLM"/>
    </source>
</evidence>
<comment type="caution">
    <text evidence="1">The sequence shown here is derived from an EMBL/GenBank/DDBJ whole genome shotgun (WGS) entry which is preliminary data.</text>
</comment>
<dbReference type="EMBL" id="JAVDQT010000002">
    <property type="protein sequence ID" value="MDR6432284.1"/>
    <property type="molecule type" value="Genomic_DNA"/>
</dbReference>
<dbReference type="Proteomes" id="UP001184614">
    <property type="component" value="Unassembled WGS sequence"/>
</dbReference>
<gene>
    <name evidence="1" type="ORF">J2782_002019</name>
</gene>
<name>A0ABU1M8F1_9HYPH</name>
<dbReference type="RefSeq" id="WP_310012318.1">
    <property type="nucleotide sequence ID" value="NZ_JAVDQT010000002.1"/>
</dbReference>
<proteinExistence type="predicted"/>
<organism evidence="1 2">
    <name type="scientific">Brucella pseudogrignonensis</name>
    <dbReference type="NCBI Taxonomy" id="419475"/>
    <lineage>
        <taxon>Bacteria</taxon>
        <taxon>Pseudomonadati</taxon>
        <taxon>Pseudomonadota</taxon>
        <taxon>Alphaproteobacteria</taxon>
        <taxon>Hyphomicrobiales</taxon>
        <taxon>Brucellaceae</taxon>
        <taxon>Brucella/Ochrobactrum group</taxon>
        <taxon>Brucella</taxon>
    </lineage>
</organism>
<protein>
    <recommendedName>
        <fullName evidence="3">Secreted protein</fullName>
    </recommendedName>
</protein>
<evidence type="ECO:0000313" key="1">
    <source>
        <dbReference type="EMBL" id="MDR6432284.1"/>
    </source>
</evidence>
<accession>A0ABU1M8F1</accession>